<dbReference type="Proteomes" id="UP001138500">
    <property type="component" value="Unassembled WGS sequence"/>
</dbReference>
<keyword evidence="4" id="KW-1185">Reference proteome</keyword>
<dbReference type="AlphaFoldDB" id="A0A9W7STH5"/>
<dbReference type="Pfam" id="PF20516">
    <property type="entry name" value="PDDEXK_12"/>
    <property type="match status" value="1"/>
</dbReference>
<dbReference type="InterPro" id="IPR046797">
    <property type="entry name" value="PDDEXK_12"/>
</dbReference>
<feature type="compositionally biased region" description="Acidic residues" evidence="1">
    <location>
        <begin position="31"/>
        <end position="42"/>
    </location>
</feature>
<feature type="compositionally biased region" description="Low complexity" evidence="1">
    <location>
        <begin position="59"/>
        <end position="69"/>
    </location>
</feature>
<comment type="caution">
    <text evidence="3">The sequence shown here is derived from an EMBL/GenBank/DDBJ whole genome shotgun (WGS) entry which is preliminary data.</text>
</comment>
<feature type="domain" description="PD-(D/E)XK nuclease-like" evidence="2">
    <location>
        <begin position="171"/>
        <end position="392"/>
    </location>
</feature>
<evidence type="ECO:0000259" key="2">
    <source>
        <dbReference type="Pfam" id="PF20516"/>
    </source>
</evidence>
<organism evidence="3 4">
    <name type="scientific">Teratosphaeria destructans</name>
    <dbReference type="NCBI Taxonomy" id="418781"/>
    <lineage>
        <taxon>Eukaryota</taxon>
        <taxon>Fungi</taxon>
        <taxon>Dikarya</taxon>
        <taxon>Ascomycota</taxon>
        <taxon>Pezizomycotina</taxon>
        <taxon>Dothideomycetes</taxon>
        <taxon>Dothideomycetidae</taxon>
        <taxon>Mycosphaerellales</taxon>
        <taxon>Teratosphaeriaceae</taxon>
        <taxon>Teratosphaeria</taxon>
    </lineage>
</organism>
<accession>A0A9W7STH5</accession>
<protein>
    <recommendedName>
        <fullName evidence="2">PD-(D/E)XK nuclease-like domain-containing protein</fullName>
    </recommendedName>
</protein>
<reference evidence="3 4" key="1">
    <citation type="journal article" date="2018" name="IMA Fungus">
        <title>IMA Genome-F 10: Nine draft genome sequences of Claviceps purpurea s.lat., including C. arundinis, C. humidiphila, and C. cf. spartinae, pseudomolecules for the pitch canker pathogen Fusarium circinatum, draft genome of Davidsoniella eucalypti, Grosmannia galeiformis, Quambalaria eucalypti, and Teratosphaeria destructans.</title>
        <authorList>
            <person name="Wingfield B.D."/>
            <person name="Liu M."/>
            <person name="Nguyen H.D."/>
            <person name="Lane F.A."/>
            <person name="Morgan S.W."/>
            <person name="De Vos L."/>
            <person name="Wilken P.M."/>
            <person name="Duong T.A."/>
            <person name="Aylward J."/>
            <person name="Coetzee M.P."/>
            <person name="Dadej K."/>
            <person name="De Beer Z.W."/>
            <person name="Findlay W."/>
            <person name="Havenga M."/>
            <person name="Kolarik M."/>
            <person name="Menzies J.G."/>
            <person name="Naidoo K."/>
            <person name="Pochopski O."/>
            <person name="Shoukouhi P."/>
            <person name="Santana Q.C."/>
            <person name="Seifert K.A."/>
            <person name="Soal N."/>
            <person name="Steenkamp E.T."/>
            <person name="Tatham C.T."/>
            <person name="van der Nest M.A."/>
            <person name="Wingfield M.J."/>
        </authorList>
    </citation>
    <scope>NUCLEOTIDE SEQUENCE [LARGE SCALE GENOMIC DNA]</scope>
    <source>
        <strain evidence="3">CMW44962</strain>
    </source>
</reference>
<evidence type="ECO:0000313" key="4">
    <source>
        <dbReference type="Proteomes" id="UP001138500"/>
    </source>
</evidence>
<evidence type="ECO:0000256" key="1">
    <source>
        <dbReference type="SAM" id="MobiDB-lite"/>
    </source>
</evidence>
<dbReference type="EMBL" id="RIBY02001723">
    <property type="protein sequence ID" value="KAH9828240.1"/>
    <property type="molecule type" value="Genomic_DNA"/>
</dbReference>
<sequence length="405" mass="45001">MNKRQRRQEDVGLLPEPPTSRPDMIAMMTMDDVDDNDGEDDQPTPTAPRRRIRDVRPLASPAASMPAMSDELARAWYSQRSSQSSSSSCTSGKRSRRTPSPTKLAELSGITEENISTLARLPVALRGLVQAAKQHAAARHIVDAASQETAARLSEDLDGEHQLFAPDSLPDFPLPLAELTGIVETACENVRRGRSEPAWNMSVHYPLLDIARRTCSVRDEVSVEVLTSVSIEPPTLISQSHGSRKVDFGICLLLDPAIITTLQSRDISTLNQTLYTPIRYAPLSISIETKPEDAMPLGKVQLATWLQAQTRKLRHLLSQTGRPNALSCALPPLPLLLVHGHEWTFLVYEDRGNREAVVWTKVVVGSTATVLGAYQVVRFLQCLMRWTAGEFRMWWHESILRYLAG</sequence>
<gene>
    <name evidence="3" type="ORF">Tdes44962_MAKER09421</name>
</gene>
<feature type="compositionally biased region" description="Low complexity" evidence="1">
    <location>
        <begin position="78"/>
        <end position="92"/>
    </location>
</feature>
<name>A0A9W7STH5_9PEZI</name>
<dbReference type="OrthoDB" id="4161186at2759"/>
<evidence type="ECO:0000313" key="3">
    <source>
        <dbReference type="EMBL" id="KAH9828240.1"/>
    </source>
</evidence>
<proteinExistence type="predicted"/>
<feature type="region of interest" description="Disordered" evidence="1">
    <location>
        <begin position="1"/>
        <end position="106"/>
    </location>
</feature>
<reference evidence="3 4" key="2">
    <citation type="journal article" date="2021" name="Curr. Genet.">
        <title>Genetic response to nitrogen starvation in the aggressive Eucalyptus foliar pathogen Teratosphaeria destructans.</title>
        <authorList>
            <person name="Havenga M."/>
            <person name="Wingfield B.D."/>
            <person name="Wingfield M.J."/>
            <person name="Dreyer L.L."/>
            <person name="Roets F."/>
            <person name="Aylward J."/>
        </authorList>
    </citation>
    <scope>NUCLEOTIDE SEQUENCE [LARGE SCALE GENOMIC DNA]</scope>
    <source>
        <strain evidence="3">CMW44962</strain>
    </source>
</reference>